<name>A0ABZ0HPC1_9HYPH</name>
<evidence type="ECO:0000259" key="8">
    <source>
        <dbReference type="Pfam" id="PF06429"/>
    </source>
</evidence>
<evidence type="ECO:0000259" key="7">
    <source>
        <dbReference type="Pfam" id="PF00460"/>
    </source>
</evidence>
<evidence type="ECO:0000313" key="10">
    <source>
        <dbReference type="Proteomes" id="UP001626536"/>
    </source>
</evidence>
<evidence type="ECO:0000313" key="9">
    <source>
        <dbReference type="EMBL" id="WOJ88637.1"/>
    </source>
</evidence>
<dbReference type="InterPro" id="IPR006299">
    <property type="entry name" value="FlgC"/>
</dbReference>
<dbReference type="RefSeq" id="WP_407338075.1">
    <property type="nucleotide sequence ID" value="NZ_CP136862.1"/>
</dbReference>
<evidence type="ECO:0000256" key="2">
    <source>
        <dbReference type="ARBA" id="ARBA00009677"/>
    </source>
</evidence>
<keyword evidence="9" id="KW-0282">Flagellum</keyword>
<keyword evidence="4 6" id="KW-0975">Bacterial flagellum</keyword>
<comment type="subunit">
    <text evidence="5 6">The basal body constitutes a major portion of the flagellar organelle and consists of four rings (L,P,S, and M) mounted on a central rod. The rod consists of about 26 subunits of FlgG in the distal portion, and FlgB, FlgC and FlgF are thought to build up the proximal portion of the rod with about 6 subunits each.</text>
</comment>
<keyword evidence="9" id="KW-0969">Cilium</keyword>
<gene>
    <name evidence="9" type="primary">flgC</name>
    <name evidence="9" type="ORF">RZS28_12530</name>
</gene>
<evidence type="ECO:0000256" key="3">
    <source>
        <dbReference type="ARBA" id="ARBA00017941"/>
    </source>
</evidence>
<accession>A0ABZ0HPC1</accession>
<dbReference type="Proteomes" id="UP001626536">
    <property type="component" value="Chromosome"/>
</dbReference>
<feature type="domain" description="Flagellar basal body rod protein N-terminal" evidence="7">
    <location>
        <begin position="9"/>
        <end position="36"/>
    </location>
</feature>
<evidence type="ECO:0000256" key="4">
    <source>
        <dbReference type="ARBA" id="ARBA00023143"/>
    </source>
</evidence>
<evidence type="ECO:0000256" key="5">
    <source>
        <dbReference type="ARBA" id="ARBA00025933"/>
    </source>
</evidence>
<feature type="domain" description="Flagellar basal-body/hook protein C-terminal" evidence="8">
    <location>
        <begin position="91"/>
        <end position="131"/>
    </location>
</feature>
<keyword evidence="10" id="KW-1185">Reference proteome</keyword>
<keyword evidence="9" id="KW-0966">Cell projection</keyword>
<dbReference type="PANTHER" id="PTHR30435:SF2">
    <property type="entry name" value="FLAGELLAR BASAL-BODY ROD PROTEIN FLGC"/>
    <property type="match status" value="1"/>
</dbReference>
<comment type="similarity">
    <text evidence="2">Belongs to the flagella basal body rod proteins family.</text>
</comment>
<evidence type="ECO:0000256" key="6">
    <source>
        <dbReference type="RuleBase" id="RU362062"/>
    </source>
</evidence>
<comment type="subcellular location">
    <subcellularLocation>
        <location evidence="1 6">Bacterial flagellum basal body</location>
    </subcellularLocation>
</comment>
<dbReference type="PANTHER" id="PTHR30435">
    <property type="entry name" value="FLAGELLAR PROTEIN"/>
    <property type="match status" value="1"/>
</dbReference>
<dbReference type="Pfam" id="PF00460">
    <property type="entry name" value="Flg_bb_rod"/>
    <property type="match status" value="1"/>
</dbReference>
<dbReference type="Pfam" id="PF06429">
    <property type="entry name" value="Flg_bbr_C"/>
    <property type="match status" value="1"/>
</dbReference>
<dbReference type="EMBL" id="CP136862">
    <property type="protein sequence ID" value="WOJ88637.1"/>
    <property type="molecule type" value="Genomic_DNA"/>
</dbReference>
<dbReference type="InterPro" id="IPR001444">
    <property type="entry name" value="Flag_bb_rod_N"/>
</dbReference>
<dbReference type="NCBIfam" id="TIGR01395">
    <property type="entry name" value="FlgC"/>
    <property type="match status" value="1"/>
</dbReference>
<proteinExistence type="inferred from homology"/>
<organism evidence="9 10">
    <name type="scientific">Methylocapsa polymorpha</name>
    <dbReference type="NCBI Taxonomy" id="3080828"/>
    <lineage>
        <taxon>Bacteria</taxon>
        <taxon>Pseudomonadati</taxon>
        <taxon>Pseudomonadota</taxon>
        <taxon>Alphaproteobacteria</taxon>
        <taxon>Hyphomicrobiales</taxon>
        <taxon>Beijerinckiaceae</taxon>
        <taxon>Methylocapsa</taxon>
    </lineage>
</organism>
<reference evidence="9 10" key="1">
    <citation type="submission" date="2023-10" db="EMBL/GenBank/DDBJ databases">
        <title>Novel methanotroph of the genus Methylocapsa from a subarctic wetland.</title>
        <authorList>
            <person name="Belova S.E."/>
            <person name="Oshkin I.Y."/>
            <person name="Miroshnikov K."/>
            <person name="Dedysh S.N."/>
        </authorList>
    </citation>
    <scope>NUCLEOTIDE SEQUENCE [LARGE SCALE GENOMIC DNA]</scope>
    <source>
        <strain evidence="9 10">RX1</strain>
    </source>
</reference>
<evidence type="ECO:0000256" key="1">
    <source>
        <dbReference type="ARBA" id="ARBA00004117"/>
    </source>
</evidence>
<sequence>MIDPLEASIRIAGAGLEAQSARLRVVSENLANAQSTGLTPGANPYARKMVTFAAEMDRATGVDLVAVKSVGVDRAPFRVEHDPGNPAADSNGFVKLPNVNMVMEMADMREANRSYEANLQIVKQARDLCSMTIDLLRNSS</sequence>
<protein>
    <recommendedName>
        <fullName evidence="3 6">Flagellar basal-body rod protein FlgC</fullName>
    </recommendedName>
</protein>
<dbReference type="InterPro" id="IPR010930">
    <property type="entry name" value="Flg_bb/hook_C_dom"/>
</dbReference>